<dbReference type="RefSeq" id="WP_346013296.1">
    <property type="nucleotide sequence ID" value="NZ_JAQYXP010000003.1"/>
</dbReference>
<gene>
    <name evidence="1" type="ORF">PUR29_25585</name>
</gene>
<protein>
    <recommendedName>
        <fullName evidence="3">DUF1983 domain-containing protein</fullName>
    </recommendedName>
</protein>
<evidence type="ECO:0000313" key="1">
    <source>
        <dbReference type="EMBL" id="MEN3236891.1"/>
    </source>
</evidence>
<dbReference type="SUPFAM" id="SSF57997">
    <property type="entry name" value="Tropomyosin"/>
    <property type="match status" value="1"/>
</dbReference>
<keyword evidence="2" id="KW-1185">Reference proteome</keyword>
<evidence type="ECO:0000313" key="2">
    <source>
        <dbReference type="Proteomes" id="UP001407347"/>
    </source>
</evidence>
<comment type="caution">
    <text evidence="1">The sequence shown here is derived from an EMBL/GenBank/DDBJ whole genome shotgun (WGS) entry which is preliminary data.</text>
</comment>
<organism evidence="1 2">
    <name type="scientific">Methylobacterium ajmalii</name>
    <dbReference type="NCBI Taxonomy" id="2738439"/>
    <lineage>
        <taxon>Bacteria</taxon>
        <taxon>Pseudomonadati</taxon>
        <taxon>Pseudomonadota</taxon>
        <taxon>Alphaproteobacteria</taxon>
        <taxon>Hyphomicrobiales</taxon>
        <taxon>Methylobacteriaceae</taxon>
        <taxon>Methylobacterium</taxon>
    </lineage>
</organism>
<proteinExistence type="predicted"/>
<name>A0ABV0A0A8_9HYPH</name>
<reference evidence="1 2" key="1">
    <citation type="journal article" date="2023" name="PLoS ONE">
        <title>Complete genome assembly of Hawai'i environmental nontuberculous mycobacteria reveals unexpected co-isolation with methylobacteria.</title>
        <authorList>
            <person name="Hendrix J."/>
            <person name="Epperson L.E."/>
            <person name="Tong E.I."/>
            <person name="Chan Y.L."/>
            <person name="Hasan N.A."/>
            <person name="Dawrs S.N."/>
            <person name="Norton G.J."/>
            <person name="Virdi R."/>
            <person name="Crooks J.L."/>
            <person name="Chan E.D."/>
            <person name="Honda J.R."/>
            <person name="Strong M."/>
        </authorList>
    </citation>
    <scope>NUCLEOTIDE SEQUENCE [LARGE SCALE GENOMIC DNA]</scope>
    <source>
        <strain evidence="1 2">NJH_HI04-1</strain>
    </source>
</reference>
<dbReference type="Gene3D" id="1.20.5.340">
    <property type="match status" value="3"/>
</dbReference>
<dbReference type="Proteomes" id="UP001407347">
    <property type="component" value="Unassembled WGS sequence"/>
</dbReference>
<sequence>MRRLGPHDRLAVAPGDQEQALTDGRGAVVAGAPVVQGELIEPLSIQIEKMSAQLQKDIGAINDLGRGTLALGQQLTGDALDAARLALDLANDTLRGADRQLAALVDHLAAQQATQAGNAFEERQLLKVADGRNFAAIERETRLRVSGDEVLASITTSLAVRLDIAEGGIVGNASAIQGLSTRVSTAEGVITAQSQSITQLSSRIDANDLALSGQATAVQSLTTRVTLTEGNISSLSESLTALGSTVTTQGGQIGANATAIDRVSTRAEQIDGRVTSEAQRTTALEASVSDQGAEIVGQARALDDLSARTSTTESNVTSVANRTTALEATASTLGGQISGNSQALQDLSARTSATEQGVSSQAQQITNLSSTVSGQGGQIGANAQAVSQLQTRADNVDGQLSSQASSIQSLSTTQNGHTAQITTLAASYDGVKVQYGVTGYIDGQSGGFVFTGIRQLDGSVSFNLLISADVFVDGTITARKLATEALIVTSAQIGNLVVDNINVKDGAISGLVSAQSNGQQASVTINVRTARAVAVLANRVGDLSSRFRQTGISTGAIKIYRDGNLIGAIPANFTMDFDPSPNVNASYLRLGPTTYPILDYPGVGSHTYQVVDDNTVGIGGVYISVQESK</sequence>
<dbReference type="EMBL" id="JAQYXP010000003">
    <property type="protein sequence ID" value="MEN3236891.1"/>
    <property type="molecule type" value="Genomic_DNA"/>
</dbReference>
<accession>A0ABV0A0A8</accession>
<evidence type="ECO:0008006" key="3">
    <source>
        <dbReference type="Google" id="ProtNLM"/>
    </source>
</evidence>